<comment type="subcellular location">
    <subcellularLocation>
        <location evidence="1">Cytoplasm</location>
        <location evidence="1">Nucleoid</location>
    </subcellularLocation>
</comment>
<dbReference type="GO" id="GO:0032993">
    <property type="term" value="C:protein-DNA complex"/>
    <property type="evidence" value="ECO:0007669"/>
    <property type="project" value="TreeGrafter"/>
</dbReference>
<proteinExistence type="inferred from homology"/>
<dbReference type="RefSeq" id="WP_104004262.1">
    <property type="nucleotide sequence ID" value="NZ_FNVQ01000003.1"/>
</dbReference>
<evidence type="ECO:0000256" key="2">
    <source>
        <dbReference type="ARBA" id="ARBA00010610"/>
    </source>
</evidence>
<evidence type="ECO:0000313" key="7">
    <source>
        <dbReference type="EMBL" id="SEG71411.1"/>
    </source>
</evidence>
<dbReference type="InterPro" id="IPR054180">
    <property type="entry name" value="H-NS-like_N"/>
</dbReference>
<dbReference type="Pfam" id="PF00816">
    <property type="entry name" value="Histone_HNS"/>
    <property type="match status" value="1"/>
</dbReference>
<dbReference type="GO" id="GO:0046983">
    <property type="term" value="F:protein dimerization activity"/>
    <property type="evidence" value="ECO:0007669"/>
    <property type="project" value="InterPro"/>
</dbReference>
<evidence type="ECO:0000256" key="3">
    <source>
        <dbReference type="ARBA" id="ARBA00022490"/>
    </source>
</evidence>
<protein>
    <recommendedName>
        <fullName evidence="5">DNA-binding protein</fullName>
    </recommendedName>
</protein>
<evidence type="ECO:0000259" key="6">
    <source>
        <dbReference type="SMART" id="SM00528"/>
    </source>
</evidence>
<dbReference type="GO" id="GO:0003680">
    <property type="term" value="F:minor groove of adenine-thymine-rich DNA binding"/>
    <property type="evidence" value="ECO:0007669"/>
    <property type="project" value="TreeGrafter"/>
</dbReference>
<keyword evidence="8" id="KW-1185">Reference proteome</keyword>
<dbReference type="GO" id="GO:0000976">
    <property type="term" value="F:transcription cis-regulatory region binding"/>
    <property type="evidence" value="ECO:0007669"/>
    <property type="project" value="TreeGrafter"/>
</dbReference>
<keyword evidence="4 5" id="KW-0238">DNA-binding</keyword>
<evidence type="ECO:0000313" key="8">
    <source>
        <dbReference type="Proteomes" id="UP000236745"/>
    </source>
</evidence>
<dbReference type="AlphaFoldDB" id="A0A1H6CEI3"/>
<dbReference type="Pfam" id="PF22470">
    <property type="entry name" value="Histone_HNS_N"/>
    <property type="match status" value="1"/>
</dbReference>
<evidence type="ECO:0000256" key="4">
    <source>
        <dbReference type="ARBA" id="ARBA00023125"/>
    </source>
</evidence>
<dbReference type="GO" id="GO:0005829">
    <property type="term" value="C:cytosol"/>
    <property type="evidence" value="ECO:0007669"/>
    <property type="project" value="TreeGrafter"/>
</dbReference>
<dbReference type="PANTHER" id="PTHR38097">
    <property type="match status" value="1"/>
</dbReference>
<dbReference type="GO" id="GO:0001217">
    <property type="term" value="F:DNA-binding transcription repressor activity"/>
    <property type="evidence" value="ECO:0007669"/>
    <property type="project" value="TreeGrafter"/>
</dbReference>
<dbReference type="SUPFAM" id="SSF81273">
    <property type="entry name" value="H-NS histone-like proteins"/>
    <property type="match status" value="2"/>
</dbReference>
<dbReference type="OrthoDB" id="6088948at2"/>
<dbReference type="EMBL" id="FNVQ01000003">
    <property type="protein sequence ID" value="SEG71411.1"/>
    <property type="molecule type" value="Genomic_DNA"/>
</dbReference>
<dbReference type="Proteomes" id="UP000236745">
    <property type="component" value="Unassembled WGS sequence"/>
</dbReference>
<keyword evidence="3" id="KW-0963">Cytoplasm</keyword>
<dbReference type="PIRSF" id="PIRSF002096">
    <property type="entry name" value="HnS"/>
    <property type="match status" value="1"/>
</dbReference>
<dbReference type="PANTHER" id="PTHR38097:SF2">
    <property type="entry name" value="DNA-BINDING PROTEIN STPA"/>
    <property type="match status" value="1"/>
</dbReference>
<dbReference type="InterPro" id="IPR001801">
    <property type="entry name" value="Histone_HNS"/>
</dbReference>
<dbReference type="InterPro" id="IPR027444">
    <property type="entry name" value="H-NS_C_dom"/>
</dbReference>
<feature type="domain" description="DNA-binding protein H-NS-like C-terminal" evidence="6">
    <location>
        <begin position="81"/>
        <end position="128"/>
    </location>
</feature>
<dbReference type="GO" id="GO:0009295">
    <property type="term" value="C:nucleoid"/>
    <property type="evidence" value="ECO:0007669"/>
    <property type="project" value="UniProtKB-SubCell"/>
</dbReference>
<reference evidence="7 8" key="1">
    <citation type="submission" date="2016-10" db="EMBL/GenBank/DDBJ databases">
        <authorList>
            <person name="de Groot N.N."/>
        </authorList>
    </citation>
    <scope>NUCLEOTIDE SEQUENCE [LARGE SCALE GENOMIC DNA]</scope>
    <source>
        <strain evidence="7 8">DSM 22012</strain>
    </source>
</reference>
<dbReference type="GO" id="GO:0030527">
    <property type="term" value="F:structural constituent of chromatin"/>
    <property type="evidence" value="ECO:0007669"/>
    <property type="project" value="InterPro"/>
</dbReference>
<name>A0A1H6CEI3_9GAMM</name>
<organism evidence="7 8">
    <name type="scientific">Marinobacterium lutimaris</name>
    <dbReference type="NCBI Taxonomy" id="568106"/>
    <lineage>
        <taxon>Bacteria</taxon>
        <taxon>Pseudomonadati</taxon>
        <taxon>Pseudomonadota</taxon>
        <taxon>Gammaproteobacteria</taxon>
        <taxon>Oceanospirillales</taxon>
        <taxon>Oceanospirillaceae</taxon>
        <taxon>Marinobacterium</taxon>
    </lineage>
</organism>
<dbReference type="InterPro" id="IPR037150">
    <property type="entry name" value="H-NS_C_dom_sf"/>
</dbReference>
<dbReference type="Gene3D" id="1.10.287.1050">
    <property type="entry name" value="H-NS histone-like proteins"/>
    <property type="match status" value="1"/>
</dbReference>
<gene>
    <name evidence="7" type="ORF">SAMN05444390_103432</name>
</gene>
<comment type="similarity">
    <text evidence="2 5">Belongs to the histone-like protein H-NS family.</text>
</comment>
<sequence length="130" mass="14514">MTDFIKTLTRKNSLRKQVQELGVAEIEKVMSDLTDILEERRAEEAAQAEAEAAKVAAIEAIRKQMMESGVALEELAEQVDSSPRKSVKAKYVIKVDGEEHFWSGRGRTPVVFADYMKDNGISKDQLPTVS</sequence>
<evidence type="ECO:0000256" key="1">
    <source>
        <dbReference type="ARBA" id="ARBA00004453"/>
    </source>
</evidence>
<dbReference type="InterPro" id="IPR027454">
    <property type="entry name" value="Histone_HNS_N"/>
</dbReference>
<dbReference type="SMART" id="SM00528">
    <property type="entry name" value="HNS"/>
    <property type="match status" value="1"/>
</dbReference>
<accession>A0A1H6CEI3</accession>
<dbReference type="Gene3D" id="4.10.430.10">
    <property type="entry name" value="Histone-like protein H-NS, C-terminal domain"/>
    <property type="match status" value="1"/>
</dbReference>
<evidence type="ECO:0000256" key="5">
    <source>
        <dbReference type="PIRNR" id="PIRNR002096"/>
    </source>
</evidence>
<dbReference type="GO" id="GO:0003681">
    <property type="term" value="F:bent DNA binding"/>
    <property type="evidence" value="ECO:0007669"/>
    <property type="project" value="TreeGrafter"/>
</dbReference>